<keyword evidence="3" id="KW-0520">NAD</keyword>
<evidence type="ECO:0000256" key="4">
    <source>
        <dbReference type="RuleBase" id="RU003719"/>
    </source>
</evidence>
<dbReference type="InterPro" id="IPR029753">
    <property type="entry name" value="D-isomer_DH_CS"/>
</dbReference>
<dbReference type="SUPFAM" id="SSF51735">
    <property type="entry name" value="NAD(P)-binding Rossmann-fold domains"/>
    <property type="match status" value="1"/>
</dbReference>
<dbReference type="Pfam" id="PF02826">
    <property type="entry name" value="2-Hacid_dh_C"/>
    <property type="match status" value="1"/>
</dbReference>
<evidence type="ECO:0000256" key="1">
    <source>
        <dbReference type="ARBA" id="ARBA00005854"/>
    </source>
</evidence>
<evidence type="ECO:0000259" key="5">
    <source>
        <dbReference type="Pfam" id="PF00389"/>
    </source>
</evidence>
<reference evidence="7 8" key="1">
    <citation type="submission" date="2023-07" db="EMBL/GenBank/DDBJ databases">
        <title>Sorghum-associated microbial communities from plants grown in Nebraska, USA.</title>
        <authorList>
            <person name="Schachtman D."/>
        </authorList>
    </citation>
    <scope>NUCLEOTIDE SEQUENCE [LARGE SCALE GENOMIC DNA]</scope>
    <source>
        <strain evidence="7 8">CC523</strain>
    </source>
</reference>
<dbReference type="SUPFAM" id="SSF52283">
    <property type="entry name" value="Formate/glycerate dehydrogenase catalytic domain-like"/>
    <property type="match status" value="1"/>
</dbReference>
<dbReference type="InterPro" id="IPR006140">
    <property type="entry name" value="D-isomer_DH_NAD-bd"/>
</dbReference>
<proteinExistence type="inferred from homology"/>
<name>A0ABT9TRK2_PAENI</name>
<evidence type="ECO:0000313" key="8">
    <source>
        <dbReference type="Proteomes" id="UP001244563"/>
    </source>
</evidence>
<evidence type="ECO:0000259" key="6">
    <source>
        <dbReference type="Pfam" id="PF02826"/>
    </source>
</evidence>
<feature type="domain" description="D-isomer specific 2-hydroxyacid dehydrogenase NAD-binding" evidence="6">
    <location>
        <begin position="146"/>
        <end position="310"/>
    </location>
</feature>
<dbReference type="InterPro" id="IPR036291">
    <property type="entry name" value="NAD(P)-bd_dom_sf"/>
</dbReference>
<dbReference type="InterPro" id="IPR050223">
    <property type="entry name" value="D-isomer_2-hydroxyacid_DH"/>
</dbReference>
<dbReference type="CDD" id="cd12167">
    <property type="entry name" value="2-Hacid_dh_8"/>
    <property type="match status" value="1"/>
</dbReference>
<accession>A0ABT9TRK2</accession>
<dbReference type="RefSeq" id="WP_064723276.1">
    <property type="nucleotide sequence ID" value="NZ_BDDW01000014.1"/>
</dbReference>
<comment type="similarity">
    <text evidence="1 4">Belongs to the D-isomer specific 2-hydroxyacid dehydrogenase family.</text>
</comment>
<evidence type="ECO:0000313" key="7">
    <source>
        <dbReference type="EMBL" id="MDQ0104305.1"/>
    </source>
</evidence>
<feature type="domain" description="D-isomer specific 2-hydroxyacid dehydrogenase catalytic" evidence="5">
    <location>
        <begin position="53"/>
        <end position="334"/>
    </location>
</feature>
<evidence type="ECO:0000256" key="3">
    <source>
        <dbReference type="ARBA" id="ARBA00023027"/>
    </source>
</evidence>
<protein>
    <submittedName>
        <fullName evidence="7">Phosphoglycerate dehydrogenase-like enzyme</fullName>
    </submittedName>
</protein>
<evidence type="ECO:0000256" key="2">
    <source>
        <dbReference type="ARBA" id="ARBA00023002"/>
    </source>
</evidence>
<dbReference type="Proteomes" id="UP001244563">
    <property type="component" value="Unassembled WGS sequence"/>
</dbReference>
<dbReference type="EMBL" id="JAUSSW010000015">
    <property type="protein sequence ID" value="MDQ0104305.1"/>
    <property type="molecule type" value="Genomic_DNA"/>
</dbReference>
<comment type="caution">
    <text evidence="7">The sequence shown here is derived from an EMBL/GenBank/DDBJ whole genome shotgun (WGS) entry which is preliminary data.</text>
</comment>
<organism evidence="7 8">
    <name type="scientific">Paenarthrobacter nicotinovorans</name>
    <name type="common">Arthrobacter nicotinovorans</name>
    <dbReference type="NCBI Taxonomy" id="29320"/>
    <lineage>
        <taxon>Bacteria</taxon>
        <taxon>Bacillati</taxon>
        <taxon>Actinomycetota</taxon>
        <taxon>Actinomycetes</taxon>
        <taxon>Micrococcales</taxon>
        <taxon>Micrococcaceae</taxon>
        <taxon>Paenarthrobacter</taxon>
    </lineage>
</organism>
<dbReference type="Pfam" id="PF00389">
    <property type="entry name" value="2-Hacid_dh"/>
    <property type="match status" value="1"/>
</dbReference>
<keyword evidence="2 4" id="KW-0560">Oxidoreductase</keyword>
<dbReference type="Gene3D" id="3.40.50.720">
    <property type="entry name" value="NAD(P)-binding Rossmann-like Domain"/>
    <property type="match status" value="2"/>
</dbReference>
<sequence length="350" mass="37458">MIRAVHEPDPSRPVRRPEALLVMGNETMEWQFGKVELSRLRAAASIGTPLQTDELASVQVRDRLAEVEVLITSWGCPPLDEDVLAAAPRLRAVLHAAGSVKGHVGDAVFNRGLLVTTAAGVNAEPVAQYTVAAVLWSYKKVPFLAQHARRFREDWSYRDRHGELSGHGRTVVIVGFSRIGRRVVDLLGRLELGGTILVVDPYADPAEVIAAGAEPAVLADALARADVLSLHAPALPETRHMIGEAELALLRPGATLVNTARGALVDTPALERACASGLLNAILDVTEPEPLPAGSPLYDLPNVMLTPHVAGSIGSETRRMTDAVLTELERYAAGLLPVSPITRENMAVQA</sequence>
<dbReference type="InterPro" id="IPR006139">
    <property type="entry name" value="D-isomer_2_OHA_DH_cat_dom"/>
</dbReference>
<dbReference type="PANTHER" id="PTHR10996:SF178">
    <property type="entry name" value="2-HYDROXYACID DEHYDROGENASE YGL185C-RELATED"/>
    <property type="match status" value="1"/>
</dbReference>
<gene>
    <name evidence="7" type="ORF">J2T10_003979</name>
</gene>
<dbReference type="PANTHER" id="PTHR10996">
    <property type="entry name" value="2-HYDROXYACID DEHYDROGENASE-RELATED"/>
    <property type="match status" value="1"/>
</dbReference>
<dbReference type="PROSITE" id="PS00670">
    <property type="entry name" value="D_2_HYDROXYACID_DH_2"/>
    <property type="match status" value="1"/>
</dbReference>
<keyword evidence="8" id="KW-1185">Reference proteome</keyword>